<proteinExistence type="predicted"/>
<evidence type="ECO:0000313" key="9">
    <source>
        <dbReference type="RefSeq" id="XP_022235484.1"/>
    </source>
</evidence>
<dbReference type="RefSeq" id="XP_022235484.1">
    <property type="nucleotide sequence ID" value="XM_022379776.1"/>
</dbReference>
<accession>A0ABM1RVS9</accession>
<dbReference type="GeneID" id="106475718"/>
<dbReference type="Gene3D" id="3.40.50.150">
    <property type="entry name" value="Vaccinia Virus protein VP39"/>
    <property type="match status" value="1"/>
</dbReference>
<dbReference type="SUPFAM" id="SSF53335">
    <property type="entry name" value="S-adenosyl-L-methionine-dependent methyltransferases"/>
    <property type="match status" value="1"/>
</dbReference>
<evidence type="ECO:0000256" key="5">
    <source>
        <dbReference type="ARBA" id="ARBA00035674"/>
    </source>
</evidence>
<evidence type="ECO:0000256" key="4">
    <source>
        <dbReference type="ARBA" id="ARBA00022679"/>
    </source>
</evidence>
<keyword evidence="8" id="KW-1185">Reference proteome</keyword>
<keyword evidence="4" id="KW-0808">Transferase</keyword>
<comment type="pathway">
    <text evidence="1">Phospholipid metabolism; phosphatidylcholine biosynthesis.</text>
</comment>
<evidence type="ECO:0000256" key="3">
    <source>
        <dbReference type="ARBA" id="ARBA00022603"/>
    </source>
</evidence>
<evidence type="ECO:0000256" key="1">
    <source>
        <dbReference type="ARBA" id="ARBA00004969"/>
    </source>
</evidence>
<dbReference type="Proteomes" id="UP000694941">
    <property type="component" value="Unplaced"/>
</dbReference>
<comment type="catalytic activity">
    <reaction evidence="6">
        <text>N,N-dimethylethanolamine phosphate + S-adenosyl-L-methionine = phosphocholine + S-adenosyl-L-homocysteine + H(+)</text>
        <dbReference type="Rhea" id="RHEA:25325"/>
        <dbReference type="ChEBI" id="CHEBI:15378"/>
        <dbReference type="ChEBI" id="CHEBI:57856"/>
        <dbReference type="ChEBI" id="CHEBI:58641"/>
        <dbReference type="ChEBI" id="CHEBI:59789"/>
        <dbReference type="ChEBI" id="CHEBI:295975"/>
        <dbReference type="EC" id="2.1.1.103"/>
    </reaction>
    <physiologicalReaction direction="left-to-right" evidence="6">
        <dbReference type="Rhea" id="RHEA:25326"/>
    </physiologicalReaction>
</comment>
<feature type="non-terminal residue" evidence="9">
    <location>
        <position position="101"/>
    </location>
</feature>
<evidence type="ECO:0000256" key="2">
    <source>
        <dbReference type="ARBA" id="ARBA00005189"/>
    </source>
</evidence>
<evidence type="ECO:0000313" key="8">
    <source>
        <dbReference type="Proteomes" id="UP000694941"/>
    </source>
</evidence>
<sequence>MKISKDRNVKIMKTYDKMTHFENSTENFSSFQQFLDSRQYSRNGVKRYEWIFGKTFLSTGGKSLLQNIVSQLKLKAGEKVLDVGIGLGGHDFYMAEVSEAM</sequence>
<reference evidence="9" key="1">
    <citation type="submission" date="2025-08" db="UniProtKB">
        <authorList>
            <consortium name="RefSeq"/>
        </authorList>
    </citation>
    <scope>IDENTIFICATION</scope>
    <source>
        <tissue evidence="9">Muscle</tissue>
    </source>
</reference>
<dbReference type="PANTHER" id="PTHR44307">
    <property type="entry name" value="PHOSPHOETHANOLAMINE METHYLTRANSFERASE"/>
    <property type="match status" value="1"/>
</dbReference>
<comment type="catalytic activity">
    <reaction evidence="7">
        <text>N-methylethanolamine phosphate + S-adenosyl-L-methionine = N,N-dimethylethanolamine phosphate + S-adenosyl-L-homocysteine + H(+)</text>
        <dbReference type="Rhea" id="RHEA:25321"/>
        <dbReference type="ChEBI" id="CHEBI:15378"/>
        <dbReference type="ChEBI" id="CHEBI:57781"/>
        <dbReference type="ChEBI" id="CHEBI:57856"/>
        <dbReference type="ChEBI" id="CHEBI:58641"/>
        <dbReference type="ChEBI" id="CHEBI:59789"/>
        <dbReference type="EC" id="2.1.1.103"/>
    </reaction>
    <physiologicalReaction direction="left-to-right" evidence="7">
        <dbReference type="Rhea" id="RHEA:25322"/>
    </physiologicalReaction>
</comment>
<keyword evidence="3" id="KW-0489">Methyltransferase</keyword>
<comment type="pathway">
    <text evidence="2">Lipid metabolism.</text>
</comment>
<dbReference type="EC" id="2.1.1.103" evidence="5"/>
<evidence type="ECO:0000256" key="7">
    <source>
        <dbReference type="ARBA" id="ARBA00047841"/>
    </source>
</evidence>
<dbReference type="PANTHER" id="PTHR44307:SF2">
    <property type="entry name" value="PHOSPHOETHANOLAMINE METHYLTRANSFERASE ISOFORM X1"/>
    <property type="match status" value="1"/>
</dbReference>
<name>A0ABM1RVS9_LIMPO</name>
<gene>
    <name evidence="9" type="primary">LOC106475718</name>
</gene>
<evidence type="ECO:0000256" key="6">
    <source>
        <dbReference type="ARBA" id="ARBA00047619"/>
    </source>
</evidence>
<dbReference type="InterPro" id="IPR029063">
    <property type="entry name" value="SAM-dependent_MTases_sf"/>
</dbReference>
<organism evidence="8 9">
    <name type="scientific">Limulus polyphemus</name>
    <name type="common">Atlantic horseshoe crab</name>
    <dbReference type="NCBI Taxonomy" id="6850"/>
    <lineage>
        <taxon>Eukaryota</taxon>
        <taxon>Metazoa</taxon>
        <taxon>Ecdysozoa</taxon>
        <taxon>Arthropoda</taxon>
        <taxon>Chelicerata</taxon>
        <taxon>Merostomata</taxon>
        <taxon>Xiphosura</taxon>
        <taxon>Limulidae</taxon>
        <taxon>Limulus</taxon>
    </lineage>
</organism>
<protein>
    <recommendedName>
        <fullName evidence="5">phosphoethanolamine N-methyltransferase</fullName>
        <ecNumber evidence="5">2.1.1.103</ecNumber>
    </recommendedName>
</protein>